<reference evidence="4" key="1">
    <citation type="submission" date="2017-02" db="UniProtKB">
        <authorList>
            <consortium name="WormBaseParasite"/>
        </authorList>
    </citation>
    <scope>IDENTIFICATION</scope>
</reference>
<dbReference type="Proteomes" id="UP000278627">
    <property type="component" value="Unassembled WGS sequence"/>
</dbReference>
<sequence>MILLDEVQTRLDELEGRNAQGEMEEDAAPQEPEFDEETESDPLPNDGDGEPEVQVAPMEISELVLRTKTVLAIQEALATATPDEFHLGDFRSSSEGSCKCRR</sequence>
<dbReference type="EMBL" id="UZAD01013133">
    <property type="protein sequence ID" value="VDN89498.1"/>
    <property type="molecule type" value="Genomic_DNA"/>
</dbReference>
<dbReference type="WBParaSite" id="BPAG_0000835001-mRNA-1">
    <property type="protein sequence ID" value="BPAG_0000835001-mRNA-1"/>
    <property type="gene ID" value="BPAG_0000835001"/>
</dbReference>
<feature type="compositionally biased region" description="Acidic residues" evidence="1">
    <location>
        <begin position="22"/>
        <end position="40"/>
    </location>
</feature>
<evidence type="ECO:0000313" key="3">
    <source>
        <dbReference type="Proteomes" id="UP000278627"/>
    </source>
</evidence>
<accession>A0A0N4TJ86</accession>
<evidence type="ECO:0000313" key="4">
    <source>
        <dbReference type="WBParaSite" id="BPAG_0000835001-mRNA-1"/>
    </source>
</evidence>
<keyword evidence="3" id="KW-1185">Reference proteome</keyword>
<organism evidence="4">
    <name type="scientific">Brugia pahangi</name>
    <name type="common">Filarial nematode worm</name>
    <dbReference type="NCBI Taxonomy" id="6280"/>
    <lineage>
        <taxon>Eukaryota</taxon>
        <taxon>Metazoa</taxon>
        <taxon>Ecdysozoa</taxon>
        <taxon>Nematoda</taxon>
        <taxon>Chromadorea</taxon>
        <taxon>Rhabditida</taxon>
        <taxon>Spirurina</taxon>
        <taxon>Spiruromorpha</taxon>
        <taxon>Filarioidea</taxon>
        <taxon>Onchocercidae</taxon>
        <taxon>Brugia</taxon>
    </lineage>
</organism>
<proteinExistence type="predicted"/>
<feature type="compositionally biased region" description="Basic and acidic residues" evidence="1">
    <location>
        <begin position="7"/>
        <end position="16"/>
    </location>
</feature>
<feature type="region of interest" description="Disordered" evidence="1">
    <location>
        <begin position="1"/>
        <end position="52"/>
    </location>
</feature>
<name>A0A0N4TJ86_BRUPA</name>
<dbReference type="AlphaFoldDB" id="A0A0N4TJ86"/>
<gene>
    <name evidence="2" type="ORF">BPAG_LOCUS8312</name>
</gene>
<evidence type="ECO:0000256" key="1">
    <source>
        <dbReference type="SAM" id="MobiDB-lite"/>
    </source>
</evidence>
<evidence type="ECO:0000313" key="2">
    <source>
        <dbReference type="EMBL" id="VDN89498.1"/>
    </source>
</evidence>
<reference evidence="2 3" key="2">
    <citation type="submission" date="2018-11" db="EMBL/GenBank/DDBJ databases">
        <authorList>
            <consortium name="Pathogen Informatics"/>
        </authorList>
    </citation>
    <scope>NUCLEOTIDE SEQUENCE [LARGE SCALE GENOMIC DNA]</scope>
</reference>
<protein>
    <submittedName>
        <fullName evidence="4">Bacterial ubiquitin-like modifier</fullName>
    </submittedName>
</protein>